<protein>
    <recommendedName>
        <fullName evidence="2 5">peptidylprolyl isomerase</fullName>
        <ecNumber evidence="2 5">5.2.1.8</ecNumber>
    </recommendedName>
</protein>
<dbReference type="AlphaFoldDB" id="A0A9W7FCQ0"/>
<accession>A0A9W7FCQ0</accession>
<proteinExistence type="predicted"/>
<dbReference type="PANTHER" id="PTHR43811">
    <property type="entry name" value="FKBP-TYPE PEPTIDYL-PROLYL CIS-TRANS ISOMERASE FKPA"/>
    <property type="match status" value="1"/>
</dbReference>
<reference evidence="9" key="1">
    <citation type="journal article" date="2023" name="Commun. Biol.">
        <title>Genome analysis of Parmales, the sister group of diatoms, reveals the evolutionary specialization of diatoms from phago-mixotrophs to photoautotrophs.</title>
        <authorList>
            <person name="Ban H."/>
            <person name="Sato S."/>
            <person name="Yoshikawa S."/>
            <person name="Yamada K."/>
            <person name="Nakamura Y."/>
            <person name="Ichinomiya M."/>
            <person name="Sato N."/>
            <person name="Blanc-Mathieu R."/>
            <person name="Endo H."/>
            <person name="Kuwata A."/>
            <person name="Ogata H."/>
        </authorList>
    </citation>
    <scope>NUCLEOTIDE SEQUENCE [LARGE SCALE GENOMIC DNA]</scope>
    <source>
        <strain evidence="9">NIES 3699</strain>
    </source>
</reference>
<dbReference type="EMBL" id="BRXX01000405">
    <property type="protein sequence ID" value="GMI09774.1"/>
    <property type="molecule type" value="Genomic_DNA"/>
</dbReference>
<keyword evidence="3 5" id="KW-0697">Rotamase</keyword>
<comment type="caution">
    <text evidence="8">The sequence shown here is derived from an EMBL/GenBank/DDBJ whole genome shotgun (WGS) entry which is preliminary data.</text>
</comment>
<evidence type="ECO:0000313" key="8">
    <source>
        <dbReference type="EMBL" id="GMI09774.1"/>
    </source>
</evidence>
<feature type="compositionally biased region" description="Basic and acidic residues" evidence="6">
    <location>
        <begin position="280"/>
        <end position="289"/>
    </location>
</feature>
<keyword evidence="9" id="KW-1185">Reference proteome</keyword>
<evidence type="ECO:0000256" key="5">
    <source>
        <dbReference type="PROSITE-ProRule" id="PRU00277"/>
    </source>
</evidence>
<comment type="catalytic activity">
    <reaction evidence="1 5">
        <text>[protein]-peptidylproline (omega=180) = [protein]-peptidylproline (omega=0)</text>
        <dbReference type="Rhea" id="RHEA:16237"/>
        <dbReference type="Rhea" id="RHEA-COMP:10747"/>
        <dbReference type="Rhea" id="RHEA-COMP:10748"/>
        <dbReference type="ChEBI" id="CHEBI:83833"/>
        <dbReference type="ChEBI" id="CHEBI:83834"/>
        <dbReference type="EC" id="5.2.1.8"/>
    </reaction>
</comment>
<dbReference type="PROSITE" id="PS50059">
    <property type="entry name" value="FKBP_PPIASE"/>
    <property type="match status" value="1"/>
</dbReference>
<keyword evidence="4 5" id="KW-0413">Isomerase</keyword>
<dbReference type="Pfam" id="PF00254">
    <property type="entry name" value="FKBP_C"/>
    <property type="match status" value="1"/>
</dbReference>
<evidence type="ECO:0000256" key="2">
    <source>
        <dbReference type="ARBA" id="ARBA00013194"/>
    </source>
</evidence>
<feature type="domain" description="PPIase FKBP-type" evidence="7">
    <location>
        <begin position="124"/>
        <end position="230"/>
    </location>
</feature>
<evidence type="ECO:0000256" key="1">
    <source>
        <dbReference type="ARBA" id="ARBA00000971"/>
    </source>
</evidence>
<dbReference type="InterPro" id="IPR001179">
    <property type="entry name" value="PPIase_FKBP_dom"/>
</dbReference>
<dbReference type="Gene3D" id="3.10.50.40">
    <property type="match status" value="1"/>
</dbReference>
<evidence type="ECO:0000259" key="7">
    <source>
        <dbReference type="PROSITE" id="PS50059"/>
    </source>
</evidence>
<dbReference type="GO" id="GO:0003755">
    <property type="term" value="F:peptidyl-prolyl cis-trans isomerase activity"/>
    <property type="evidence" value="ECO:0007669"/>
    <property type="project" value="UniProtKB-KW"/>
</dbReference>
<organism evidence="8 9">
    <name type="scientific">Triparma verrucosa</name>
    <dbReference type="NCBI Taxonomy" id="1606542"/>
    <lineage>
        <taxon>Eukaryota</taxon>
        <taxon>Sar</taxon>
        <taxon>Stramenopiles</taxon>
        <taxon>Ochrophyta</taxon>
        <taxon>Bolidophyceae</taxon>
        <taxon>Parmales</taxon>
        <taxon>Triparmaceae</taxon>
        <taxon>Triparma</taxon>
    </lineage>
</organism>
<name>A0A9W7FCQ0_9STRA</name>
<dbReference type="InterPro" id="IPR046357">
    <property type="entry name" value="PPIase_dom_sf"/>
</dbReference>
<dbReference type="PANTHER" id="PTHR43811:SF19">
    <property type="entry name" value="39 KDA FK506-BINDING NUCLEAR PROTEIN"/>
    <property type="match status" value="1"/>
</dbReference>
<dbReference type="SUPFAM" id="SSF54534">
    <property type="entry name" value="FKBP-like"/>
    <property type="match status" value="1"/>
</dbReference>
<sequence length="289" mass="32261">MSSFSRFNVNIRASTLIFTLLFILLITLPPLTTPLRLPIPPLTTINNDSTRRTLLNGLTQLSTISLFDDNIQPDAPASSSTPYISPIPSSPSLPSLPTFRTRSGLEYTIFSPPPSTSPPPPPYGSLVTISYTLSCLTSSTSPLQKVSPPTLYLLKLGSGRVIPGLDEGISSMRPRERRRITIPPKLGYAAGGGPIPENFWERNRLNKYTEEMGVTRYGRYVFDVEMVSWREDEGDLGYYGDRTVEVEEFERLKENMRMQGGKEVTEKFEGVQGEGTVLQPDRRNVEKVR</sequence>
<evidence type="ECO:0000256" key="4">
    <source>
        <dbReference type="ARBA" id="ARBA00023235"/>
    </source>
</evidence>
<evidence type="ECO:0000256" key="3">
    <source>
        <dbReference type="ARBA" id="ARBA00023110"/>
    </source>
</evidence>
<dbReference type="EC" id="5.2.1.8" evidence="2 5"/>
<feature type="region of interest" description="Disordered" evidence="6">
    <location>
        <begin position="269"/>
        <end position="289"/>
    </location>
</feature>
<evidence type="ECO:0000313" key="9">
    <source>
        <dbReference type="Proteomes" id="UP001165160"/>
    </source>
</evidence>
<dbReference type="Proteomes" id="UP001165160">
    <property type="component" value="Unassembled WGS sequence"/>
</dbReference>
<gene>
    <name evidence="8" type="ORF">TrVE_jg10210</name>
</gene>
<evidence type="ECO:0000256" key="6">
    <source>
        <dbReference type="SAM" id="MobiDB-lite"/>
    </source>
</evidence>